<feature type="compositionally biased region" description="Basic and acidic residues" evidence="1">
    <location>
        <begin position="562"/>
        <end position="579"/>
    </location>
</feature>
<gene>
    <name evidence="2" type="ORF">M378DRAFT_89692</name>
</gene>
<dbReference type="OrthoDB" id="2340858at2759"/>
<evidence type="ECO:0000256" key="1">
    <source>
        <dbReference type="SAM" id="MobiDB-lite"/>
    </source>
</evidence>
<name>A0A0C2S0P7_AMAMK</name>
<evidence type="ECO:0000313" key="3">
    <source>
        <dbReference type="Proteomes" id="UP000054549"/>
    </source>
</evidence>
<proteinExistence type="predicted"/>
<dbReference type="AlphaFoldDB" id="A0A0C2S0P7"/>
<dbReference type="EMBL" id="KN818438">
    <property type="protein sequence ID" value="KIL56210.1"/>
    <property type="molecule type" value="Genomic_DNA"/>
</dbReference>
<protein>
    <submittedName>
        <fullName evidence="2">Uncharacterized protein</fullName>
    </submittedName>
</protein>
<keyword evidence="3" id="KW-1185">Reference proteome</keyword>
<organism evidence="2 3">
    <name type="scientific">Amanita muscaria (strain Koide BX008)</name>
    <dbReference type="NCBI Taxonomy" id="946122"/>
    <lineage>
        <taxon>Eukaryota</taxon>
        <taxon>Fungi</taxon>
        <taxon>Dikarya</taxon>
        <taxon>Basidiomycota</taxon>
        <taxon>Agaricomycotina</taxon>
        <taxon>Agaricomycetes</taxon>
        <taxon>Agaricomycetidae</taxon>
        <taxon>Agaricales</taxon>
        <taxon>Pluteineae</taxon>
        <taxon>Amanitaceae</taxon>
        <taxon>Amanita</taxon>
    </lineage>
</organism>
<evidence type="ECO:0000313" key="2">
    <source>
        <dbReference type="EMBL" id="KIL56210.1"/>
    </source>
</evidence>
<dbReference type="InParanoid" id="A0A0C2S0P7"/>
<dbReference type="PANTHER" id="PTHR33129:SF1">
    <property type="entry name" value="ATP-BINDING PROTEIN"/>
    <property type="match status" value="1"/>
</dbReference>
<accession>A0A0C2S0P7</accession>
<feature type="region of interest" description="Disordered" evidence="1">
    <location>
        <begin position="638"/>
        <end position="673"/>
    </location>
</feature>
<reference evidence="2 3" key="1">
    <citation type="submission" date="2014-04" db="EMBL/GenBank/DDBJ databases">
        <title>Evolutionary Origins and Diversification of the Mycorrhizal Mutualists.</title>
        <authorList>
            <consortium name="DOE Joint Genome Institute"/>
            <consortium name="Mycorrhizal Genomics Consortium"/>
            <person name="Kohler A."/>
            <person name="Kuo A."/>
            <person name="Nagy L.G."/>
            <person name="Floudas D."/>
            <person name="Copeland A."/>
            <person name="Barry K.W."/>
            <person name="Cichocki N."/>
            <person name="Veneault-Fourrey C."/>
            <person name="LaButti K."/>
            <person name="Lindquist E.A."/>
            <person name="Lipzen A."/>
            <person name="Lundell T."/>
            <person name="Morin E."/>
            <person name="Murat C."/>
            <person name="Riley R."/>
            <person name="Ohm R."/>
            <person name="Sun H."/>
            <person name="Tunlid A."/>
            <person name="Henrissat B."/>
            <person name="Grigoriev I.V."/>
            <person name="Hibbett D.S."/>
            <person name="Martin F."/>
        </authorList>
    </citation>
    <scope>NUCLEOTIDE SEQUENCE [LARGE SCALE GENOMIC DNA]</scope>
    <source>
        <strain evidence="2 3">Koide BX008</strain>
    </source>
</reference>
<dbReference type="Proteomes" id="UP000054549">
    <property type="component" value="Unassembled WGS sequence"/>
</dbReference>
<dbReference type="InterPro" id="IPR052980">
    <property type="entry name" value="Crinkler_effector"/>
</dbReference>
<sequence length="673" mass="76449">MASDSQAPRTFLSANPKFSHLALTNAGELFHSSFYYIVSDHLHADPANWTWRDRERQAWTKFQTGDRWQEFADRWRDLEDLGREDPSGLFLDNLALPASQDNSLMIRKCYVEAEKLVWKWALSFPSTGVIITGQSGIGKTLFIWYLLIRLLCMKQVVLLHAGDQDVLFYNDGVYGASRDARAYDLPSPGPNLFIWSLFDLYPQEMVPAFAVQPQCFPVQGPSPNRDLYPWLKQRSPLYTVFPLWTFEELQLAAQHSPKFNAFRTFLDNVMRMENWKNPDFLSTVSNRGLVNFLEGIFPKGAPEPFEEAFGILLDGLVSRFGVIPRQVFNAMFVDFNGVADYHDSALNTSFEELQKAADDLSRPEPSADARGPSHRLISLNNVGTLESKKLEVDFLSPVIAEKFFKRLLHESQVKAGSMIKYFIAMPQTRGLAGMLFEPFAHRFIANPDETNGTWALRLMSSPDDSNSFVLHDPESHETVPGFPKIKRQPLSFHSEDLPPLYENAYYTPTIVNHPLFDSFVVDFPPLPRPQCLWLLQMTTSKSHKGSQMGYDVVEKIIERIELQREADQPPPAKRPDLRGKGKAVAPLSVDVNYVLVRPAGQEDHRWVLPEGWDELNVYLLELPLEQDIDSATTRAIRSRKNTAKAPKVSKATNASTSGTRRSARSQHQRNLGL</sequence>
<feature type="region of interest" description="Disordered" evidence="1">
    <location>
        <begin position="562"/>
        <end position="581"/>
    </location>
</feature>
<dbReference type="HOGENOM" id="CLU_445463_0_0_1"/>
<dbReference type="PANTHER" id="PTHR33129">
    <property type="entry name" value="PROTEIN KINASE DOMAIN-CONTAINING PROTEIN-RELATED"/>
    <property type="match status" value="1"/>
</dbReference>
<feature type="compositionally biased region" description="Low complexity" evidence="1">
    <location>
        <begin position="651"/>
        <end position="660"/>
    </location>
</feature>